<keyword evidence="1" id="KW-0175">Coiled coil</keyword>
<dbReference type="Gene3D" id="6.20.50.140">
    <property type="match status" value="1"/>
</dbReference>
<dbReference type="Pfam" id="PF25917">
    <property type="entry name" value="BSH_RND"/>
    <property type="match status" value="1"/>
</dbReference>
<dbReference type="Gene3D" id="2.40.50.100">
    <property type="match status" value="1"/>
</dbReference>
<feature type="coiled-coil region" evidence="1">
    <location>
        <begin position="100"/>
        <end position="165"/>
    </location>
</feature>
<gene>
    <name evidence="3" type="ORF">MNBD_UNCLBAC01-1220</name>
</gene>
<name>A0A3B1DIR0_9ZZZZ</name>
<sequence length="360" mass="40006">MKRILIILTILIAVASFVGTGYYLYQKSVEPPVIYETNAPFRTDIERKTVATGSIVPRKEIDVKSQVSGVIEKLFIEAGNQVKEGDKIAKVKLIPNVVALNNADVRIKTATINFKNAELELQRQRELFEQKVISEFNYNQFLLSYNLARQEVEAAENNMQLIKEGVSKNEGMSSNIVRATSSGMLLDIPVKEGAFVIESNTFNDGTTIATIANMTDMIFEGNVDEAEVGKLKEGMDLDLTIGALDTVSFAAKLEYISPKGVEDQGAIQFEIKAAVSLRSDNFLRAGYSANADIVLENKKDVLAIKESDMQFDEDENPYVEIMIGEQKFENRFLKTGISDGINIEILGGLTEDDKYKRLSD</sequence>
<dbReference type="GO" id="GO:0015562">
    <property type="term" value="F:efflux transmembrane transporter activity"/>
    <property type="evidence" value="ECO:0007669"/>
    <property type="project" value="TreeGrafter"/>
</dbReference>
<dbReference type="EMBL" id="UOGJ01000008">
    <property type="protein sequence ID" value="VAX34830.1"/>
    <property type="molecule type" value="Genomic_DNA"/>
</dbReference>
<dbReference type="NCBIfam" id="TIGR01730">
    <property type="entry name" value="RND_mfp"/>
    <property type="match status" value="1"/>
</dbReference>
<feature type="domain" description="Multidrug resistance protein MdtA-like barrel-sandwich hybrid" evidence="2">
    <location>
        <begin position="60"/>
        <end position="201"/>
    </location>
</feature>
<dbReference type="PANTHER" id="PTHR30469:SF33">
    <property type="entry name" value="SLR1207 PROTEIN"/>
    <property type="match status" value="1"/>
</dbReference>
<accession>A0A3B1DIR0</accession>
<evidence type="ECO:0000259" key="2">
    <source>
        <dbReference type="Pfam" id="PF25917"/>
    </source>
</evidence>
<organism evidence="3">
    <name type="scientific">hydrothermal vent metagenome</name>
    <dbReference type="NCBI Taxonomy" id="652676"/>
    <lineage>
        <taxon>unclassified sequences</taxon>
        <taxon>metagenomes</taxon>
        <taxon>ecological metagenomes</taxon>
    </lineage>
</organism>
<evidence type="ECO:0000256" key="1">
    <source>
        <dbReference type="SAM" id="Coils"/>
    </source>
</evidence>
<proteinExistence type="predicted"/>
<dbReference type="Gene3D" id="2.40.30.170">
    <property type="match status" value="1"/>
</dbReference>
<reference evidence="3" key="1">
    <citation type="submission" date="2018-06" db="EMBL/GenBank/DDBJ databases">
        <authorList>
            <person name="Zhirakovskaya E."/>
        </authorList>
    </citation>
    <scope>NUCLEOTIDE SEQUENCE</scope>
</reference>
<dbReference type="InterPro" id="IPR006143">
    <property type="entry name" value="RND_pump_MFP"/>
</dbReference>
<protein>
    <submittedName>
        <fullName evidence="3">ABC transporter, RND-adapter-like protein</fullName>
    </submittedName>
</protein>
<dbReference type="InterPro" id="IPR058625">
    <property type="entry name" value="MdtA-like_BSH"/>
</dbReference>
<dbReference type="SUPFAM" id="SSF111369">
    <property type="entry name" value="HlyD-like secretion proteins"/>
    <property type="match status" value="1"/>
</dbReference>
<dbReference type="Gene3D" id="1.10.287.470">
    <property type="entry name" value="Helix hairpin bin"/>
    <property type="match status" value="1"/>
</dbReference>
<dbReference type="GO" id="GO:1990281">
    <property type="term" value="C:efflux pump complex"/>
    <property type="evidence" value="ECO:0007669"/>
    <property type="project" value="TreeGrafter"/>
</dbReference>
<dbReference type="PANTHER" id="PTHR30469">
    <property type="entry name" value="MULTIDRUG RESISTANCE PROTEIN MDTA"/>
    <property type="match status" value="1"/>
</dbReference>
<evidence type="ECO:0000313" key="3">
    <source>
        <dbReference type="EMBL" id="VAX34830.1"/>
    </source>
</evidence>
<dbReference type="AlphaFoldDB" id="A0A3B1DIR0"/>